<evidence type="ECO:0008006" key="4">
    <source>
        <dbReference type="Google" id="ProtNLM"/>
    </source>
</evidence>
<dbReference type="Pfam" id="PF13783">
    <property type="entry name" value="DUF4177"/>
    <property type="match status" value="1"/>
</dbReference>
<dbReference type="EMBL" id="CP021255">
    <property type="protein sequence ID" value="AVD72086.1"/>
    <property type="molecule type" value="Genomic_DNA"/>
</dbReference>
<sequence>MIWEYKTVLFEFSKDGLLSNRYVDDEELERNLNQLGQQGWELVSVALLQDGLLAFLKRPEADSAALSGLSPRQDGVLPANTPPIAPQQAGQQRPLARQSPRLSLRGAHAVRPPLSLDNLRERVRQVEDLAPGQREEAGDLPQDNDRIGGIRIS</sequence>
<dbReference type="RefSeq" id="WP_104937289.1">
    <property type="nucleotide sequence ID" value="NZ_CP021255.1"/>
</dbReference>
<dbReference type="KEGG" id="deo:CAY53_11870"/>
<dbReference type="Proteomes" id="UP000239867">
    <property type="component" value="Chromosome"/>
</dbReference>
<evidence type="ECO:0000313" key="3">
    <source>
        <dbReference type="Proteomes" id="UP000239867"/>
    </source>
</evidence>
<proteinExistence type="predicted"/>
<protein>
    <recommendedName>
        <fullName evidence="4">DUF4177 domain-containing protein</fullName>
    </recommendedName>
</protein>
<dbReference type="OrthoDB" id="5432776at2"/>
<organism evidence="2 3">
    <name type="scientific">Desulfobulbus oralis</name>
    <dbReference type="NCBI Taxonomy" id="1986146"/>
    <lineage>
        <taxon>Bacteria</taxon>
        <taxon>Pseudomonadati</taxon>
        <taxon>Thermodesulfobacteriota</taxon>
        <taxon>Desulfobulbia</taxon>
        <taxon>Desulfobulbales</taxon>
        <taxon>Desulfobulbaceae</taxon>
        <taxon>Desulfobulbus</taxon>
    </lineage>
</organism>
<gene>
    <name evidence="2" type="ORF">CAY53_11870</name>
</gene>
<dbReference type="AlphaFoldDB" id="A0A2L1GR06"/>
<feature type="region of interest" description="Disordered" evidence="1">
    <location>
        <begin position="125"/>
        <end position="153"/>
    </location>
</feature>
<name>A0A2L1GR06_9BACT</name>
<keyword evidence="3" id="KW-1185">Reference proteome</keyword>
<evidence type="ECO:0000256" key="1">
    <source>
        <dbReference type="SAM" id="MobiDB-lite"/>
    </source>
</evidence>
<feature type="region of interest" description="Disordered" evidence="1">
    <location>
        <begin position="64"/>
        <end position="110"/>
    </location>
</feature>
<dbReference type="InterPro" id="IPR025234">
    <property type="entry name" value="YjzH-like"/>
</dbReference>
<accession>A0A2L1GR06</accession>
<reference evidence="2 3" key="1">
    <citation type="journal article" date="2018" name="MBio">
        <title>Insights into the evolution of host association through the isolation and characterization of a novel human periodontal pathobiont, Desulfobulbus oralis.</title>
        <authorList>
            <person name="Cross K.L."/>
            <person name="Chirania P."/>
            <person name="Xiong W."/>
            <person name="Beall C.J."/>
            <person name="Elkins J.G."/>
            <person name="Giannone R.J."/>
            <person name="Griffen A.L."/>
            <person name="Guss A.M."/>
            <person name="Hettich R.L."/>
            <person name="Joshi S.S."/>
            <person name="Mokrzan E.M."/>
            <person name="Martin R.K."/>
            <person name="Zhulin I.B."/>
            <person name="Leys E.J."/>
            <person name="Podar M."/>
        </authorList>
    </citation>
    <scope>NUCLEOTIDE SEQUENCE [LARGE SCALE GENOMIC DNA]</scope>
    <source>
        <strain evidence="2 3">ORNL</strain>
    </source>
</reference>
<evidence type="ECO:0000313" key="2">
    <source>
        <dbReference type="EMBL" id="AVD72086.1"/>
    </source>
</evidence>